<sequence>MKTVVFLAALVALAVAGTVPPQHTYKTKDVNADYVKVQKQLIALLETVGQVRKDEDWYKLGLEFDVEANKENYSNKKAFEEFMLYYKSGFLPKHKTFSIFYDRMREEAIVLAKLFYYAKDYETFYSTAAWARVHLNDGLFLYSYYFAIYQRQDTRNFVLPAPYEMYPQYFASTDAFLKAYRIKMQQGIVDPVLAAENGIAKESDYYVIYSNYSSPWFTGSEEQKISYFTEDIGMNSYYYYLNSQKES</sequence>
<accession>A0ACC0KSR0</accession>
<proteinExistence type="predicted"/>
<keyword evidence="2" id="KW-1185">Reference proteome</keyword>
<gene>
    <name evidence="1" type="ORF">MSG28_013179</name>
</gene>
<reference evidence="1 2" key="1">
    <citation type="journal article" date="2022" name="Genome Biol. Evol.">
        <title>The Spruce Budworm Genome: Reconstructing the Evolutionary History of Antifreeze Proteins.</title>
        <authorList>
            <person name="Beliveau C."/>
            <person name="Gagne P."/>
            <person name="Picq S."/>
            <person name="Vernygora O."/>
            <person name="Keeling C.I."/>
            <person name="Pinkney K."/>
            <person name="Doucet D."/>
            <person name="Wen F."/>
            <person name="Johnston J.S."/>
            <person name="Maaroufi H."/>
            <person name="Boyle B."/>
            <person name="Laroche J."/>
            <person name="Dewar K."/>
            <person name="Juretic N."/>
            <person name="Blackburn G."/>
            <person name="Nisole A."/>
            <person name="Brunet B."/>
            <person name="Brandao M."/>
            <person name="Lumley L."/>
            <person name="Duan J."/>
            <person name="Quan G."/>
            <person name="Lucarotti C.J."/>
            <person name="Roe A.D."/>
            <person name="Sperling F.A.H."/>
            <person name="Levesque R.C."/>
            <person name="Cusson M."/>
        </authorList>
    </citation>
    <scope>NUCLEOTIDE SEQUENCE [LARGE SCALE GENOMIC DNA]</scope>
    <source>
        <strain evidence="1">Glfc:IPQL:Cfum</strain>
    </source>
</reference>
<protein>
    <submittedName>
        <fullName evidence="1">Uncharacterized protein</fullName>
    </submittedName>
</protein>
<dbReference type="EMBL" id="CM046123">
    <property type="protein sequence ID" value="KAI8439359.1"/>
    <property type="molecule type" value="Genomic_DNA"/>
</dbReference>
<evidence type="ECO:0000313" key="2">
    <source>
        <dbReference type="Proteomes" id="UP001064048"/>
    </source>
</evidence>
<evidence type="ECO:0000313" key="1">
    <source>
        <dbReference type="EMBL" id="KAI8439359.1"/>
    </source>
</evidence>
<name>A0ACC0KSR0_CHOFU</name>
<organism evidence="1 2">
    <name type="scientific">Choristoneura fumiferana</name>
    <name type="common">Spruce budworm moth</name>
    <name type="synonym">Archips fumiferana</name>
    <dbReference type="NCBI Taxonomy" id="7141"/>
    <lineage>
        <taxon>Eukaryota</taxon>
        <taxon>Metazoa</taxon>
        <taxon>Ecdysozoa</taxon>
        <taxon>Arthropoda</taxon>
        <taxon>Hexapoda</taxon>
        <taxon>Insecta</taxon>
        <taxon>Pterygota</taxon>
        <taxon>Neoptera</taxon>
        <taxon>Endopterygota</taxon>
        <taxon>Lepidoptera</taxon>
        <taxon>Glossata</taxon>
        <taxon>Ditrysia</taxon>
        <taxon>Tortricoidea</taxon>
        <taxon>Tortricidae</taxon>
        <taxon>Tortricinae</taxon>
        <taxon>Choristoneura</taxon>
    </lineage>
</organism>
<comment type="caution">
    <text evidence="1">The sequence shown here is derived from an EMBL/GenBank/DDBJ whole genome shotgun (WGS) entry which is preliminary data.</text>
</comment>
<dbReference type="Proteomes" id="UP001064048">
    <property type="component" value="Chromosome 23"/>
</dbReference>